<proteinExistence type="predicted"/>
<reference evidence="1 2" key="1">
    <citation type="submission" date="2019-11" db="EMBL/GenBank/DDBJ databases">
        <authorList>
            <person name="Dong K."/>
        </authorList>
    </citation>
    <scope>NUCLEOTIDE SEQUENCE [LARGE SCALE GENOMIC DNA]</scope>
    <source>
        <strain evidence="1 2">NBRC 111993</strain>
    </source>
</reference>
<organism evidence="1 2">
    <name type="scientific">Paracoccus aestuariivivens</name>
    <dbReference type="NCBI Taxonomy" id="1820333"/>
    <lineage>
        <taxon>Bacteria</taxon>
        <taxon>Pseudomonadati</taxon>
        <taxon>Pseudomonadota</taxon>
        <taxon>Alphaproteobacteria</taxon>
        <taxon>Rhodobacterales</taxon>
        <taxon>Paracoccaceae</taxon>
        <taxon>Paracoccus</taxon>
    </lineage>
</organism>
<sequence length="187" mass="20135">MSEASKNNAENTLAAFAIEPLHDKATLDSYLRSHPELTDELLDLALELELADIGAEDEQVTTSSAAVDAAWALFSNPATTKPTLMTEQFNMGVAKALGIKSSAIAGLRDRKVQSESLPIGFLVRLSNALESPMDAVLDYLAGSPRLPLGASFKADERPETSSKIPLEQLLRECGHTPDEINTILQSK</sequence>
<comment type="caution">
    <text evidence="1">The sequence shown here is derived from an EMBL/GenBank/DDBJ whole genome shotgun (WGS) entry which is preliminary data.</text>
</comment>
<protein>
    <submittedName>
        <fullName evidence="1">Uncharacterized protein</fullName>
    </submittedName>
</protein>
<dbReference type="AlphaFoldDB" id="A0A6L6JG23"/>
<keyword evidence="2" id="KW-1185">Reference proteome</keyword>
<gene>
    <name evidence="1" type="ORF">GL286_20790</name>
</gene>
<accession>A0A6L6JG23</accession>
<evidence type="ECO:0000313" key="2">
    <source>
        <dbReference type="Proteomes" id="UP000478183"/>
    </source>
</evidence>
<dbReference type="RefSeq" id="WP_155097489.1">
    <property type="nucleotide sequence ID" value="NZ_WMIE01000029.1"/>
</dbReference>
<dbReference type="Proteomes" id="UP000478183">
    <property type="component" value="Unassembled WGS sequence"/>
</dbReference>
<dbReference type="OrthoDB" id="7596455at2"/>
<name>A0A6L6JG23_9RHOB</name>
<dbReference type="EMBL" id="WMIE01000029">
    <property type="protein sequence ID" value="MTH80138.1"/>
    <property type="molecule type" value="Genomic_DNA"/>
</dbReference>
<evidence type="ECO:0000313" key="1">
    <source>
        <dbReference type="EMBL" id="MTH80138.1"/>
    </source>
</evidence>